<dbReference type="SMART" id="SM00470">
    <property type="entry name" value="ParB"/>
    <property type="match status" value="1"/>
</dbReference>
<evidence type="ECO:0000256" key="2">
    <source>
        <dbReference type="ARBA" id="ARBA00022829"/>
    </source>
</evidence>
<dbReference type="InterPro" id="IPR003115">
    <property type="entry name" value="ParB_N"/>
</dbReference>
<dbReference type="OrthoDB" id="9802051at2"/>
<dbReference type="InterPro" id="IPR057240">
    <property type="entry name" value="ParB_dimer_C"/>
</dbReference>
<dbReference type="FunFam" id="3.90.1530.30:FF:000001">
    <property type="entry name" value="Chromosome partitioning protein ParB"/>
    <property type="match status" value="1"/>
</dbReference>
<evidence type="ECO:0000313" key="6">
    <source>
        <dbReference type="EMBL" id="SJN46896.1"/>
    </source>
</evidence>
<dbReference type="InterPro" id="IPR004437">
    <property type="entry name" value="ParB/RepB/Spo0J"/>
</dbReference>
<keyword evidence="3" id="KW-0238">DNA-binding</keyword>
<evidence type="ECO:0000256" key="3">
    <source>
        <dbReference type="ARBA" id="ARBA00023125"/>
    </source>
</evidence>
<dbReference type="EMBL" id="FUKO01000047">
    <property type="protein sequence ID" value="SJN46896.1"/>
    <property type="molecule type" value="Genomic_DNA"/>
</dbReference>
<dbReference type="FunFam" id="1.10.10.2830:FF:000001">
    <property type="entry name" value="Chromosome partitioning protein ParB"/>
    <property type="match status" value="1"/>
</dbReference>
<feature type="compositionally biased region" description="Polar residues" evidence="4">
    <location>
        <begin position="264"/>
        <end position="274"/>
    </location>
</feature>
<dbReference type="PANTHER" id="PTHR33375">
    <property type="entry name" value="CHROMOSOME-PARTITIONING PROTEIN PARB-RELATED"/>
    <property type="match status" value="1"/>
</dbReference>
<dbReference type="GO" id="GO:0007059">
    <property type="term" value="P:chromosome segregation"/>
    <property type="evidence" value="ECO:0007669"/>
    <property type="project" value="UniProtKB-KW"/>
</dbReference>
<dbReference type="CDD" id="cd16393">
    <property type="entry name" value="SPO0J_N"/>
    <property type="match status" value="1"/>
</dbReference>
<dbReference type="SUPFAM" id="SSF110849">
    <property type="entry name" value="ParB/Sulfiredoxin"/>
    <property type="match status" value="1"/>
</dbReference>
<dbReference type="Pfam" id="PF23552">
    <property type="entry name" value="ParB_C"/>
    <property type="match status" value="1"/>
</dbReference>
<feature type="region of interest" description="Disordered" evidence="4">
    <location>
        <begin position="259"/>
        <end position="278"/>
    </location>
</feature>
<evidence type="ECO:0000313" key="7">
    <source>
        <dbReference type="Proteomes" id="UP000196320"/>
    </source>
</evidence>
<evidence type="ECO:0000256" key="1">
    <source>
        <dbReference type="ARBA" id="ARBA00006295"/>
    </source>
</evidence>
<proteinExistence type="inferred from homology"/>
<dbReference type="PANTHER" id="PTHR33375:SF1">
    <property type="entry name" value="CHROMOSOME-PARTITIONING PROTEIN PARB-RELATED"/>
    <property type="match status" value="1"/>
</dbReference>
<dbReference type="InterPro" id="IPR041468">
    <property type="entry name" value="HTH_ParB/Spo0J"/>
</dbReference>
<sequence>MAKRTGLGRGIGALIPTADQSERPVDVFFPGGSKLKADAATASASPGATETKSATTTANDADLTDIPGLRLVQIDPTLVVPNPRQPRTNFDEDHLAELVHSVREFGVLQPIVVRKNSSGEYELIMGERRTRAAREAGLETIPAIVRETADEDLLRDALLENLHRSELNPLEEASAYQQLLEDFGITQEQLATRIGRSRPQISNTIRLLRLPLPVQQRVAAGVLTAGHARAILSLEDPDQMQRLADKVVNEDLSVRATEAAAKSLPTSSGTSGKTQAGARRAYLDEVSSKLGDRLNTRVQITLGARKGQVKIEFASIQDLNRILKDIGEEEFGAR</sequence>
<dbReference type="GO" id="GO:0005694">
    <property type="term" value="C:chromosome"/>
    <property type="evidence" value="ECO:0007669"/>
    <property type="project" value="TreeGrafter"/>
</dbReference>
<protein>
    <submittedName>
        <fullName evidence="6">Chromosome (Plasmid) partitioning protein ParB</fullName>
    </submittedName>
</protein>
<evidence type="ECO:0000256" key="4">
    <source>
        <dbReference type="SAM" id="MobiDB-lite"/>
    </source>
</evidence>
<feature type="domain" description="ParB-like N-terminal" evidence="5">
    <location>
        <begin position="72"/>
        <end position="162"/>
    </location>
</feature>
<dbReference type="InterPro" id="IPR001387">
    <property type="entry name" value="Cro/C1-type_HTH"/>
</dbReference>
<dbReference type="GO" id="GO:0045881">
    <property type="term" value="P:positive regulation of sporulation resulting in formation of a cellular spore"/>
    <property type="evidence" value="ECO:0007669"/>
    <property type="project" value="TreeGrafter"/>
</dbReference>
<dbReference type="Proteomes" id="UP000196320">
    <property type="component" value="Unassembled WGS sequence"/>
</dbReference>
<dbReference type="NCBIfam" id="TIGR00180">
    <property type="entry name" value="parB_part"/>
    <property type="match status" value="1"/>
</dbReference>
<dbReference type="CDD" id="cd00093">
    <property type="entry name" value="HTH_XRE"/>
    <property type="match status" value="1"/>
</dbReference>
<dbReference type="Pfam" id="PF17762">
    <property type="entry name" value="HTH_ParB"/>
    <property type="match status" value="1"/>
</dbReference>
<dbReference type="AlphaFoldDB" id="A0A1R4KR92"/>
<gene>
    <name evidence="6" type="ORF">FM104_15455</name>
</gene>
<keyword evidence="7" id="KW-1185">Reference proteome</keyword>
<dbReference type="GO" id="GO:0003677">
    <property type="term" value="F:DNA binding"/>
    <property type="evidence" value="ECO:0007669"/>
    <property type="project" value="UniProtKB-KW"/>
</dbReference>
<dbReference type="InterPro" id="IPR050336">
    <property type="entry name" value="Chromosome_partition/occlusion"/>
</dbReference>
<dbReference type="Pfam" id="PF02195">
    <property type="entry name" value="ParB_N"/>
    <property type="match status" value="1"/>
</dbReference>
<keyword evidence="2" id="KW-0159">Chromosome partition</keyword>
<reference evidence="6 7" key="1">
    <citation type="submission" date="2017-02" db="EMBL/GenBank/DDBJ databases">
        <authorList>
            <person name="Peterson S.W."/>
        </authorList>
    </citation>
    <scope>NUCLEOTIDE SEQUENCE [LARGE SCALE GENOMIC DNA]</scope>
    <source>
        <strain evidence="6 7">B Mb 05.01</strain>
    </source>
</reference>
<dbReference type="RefSeq" id="WP_087133105.1">
    <property type="nucleotide sequence ID" value="NZ_FUKO01000047.1"/>
</dbReference>
<evidence type="ECO:0000259" key="5">
    <source>
        <dbReference type="SMART" id="SM00470"/>
    </source>
</evidence>
<accession>A0A1R4KR92</accession>
<comment type="similarity">
    <text evidence="1">Belongs to the ParB family.</text>
</comment>
<organism evidence="6 7">
    <name type="scientific">Microbacterium esteraromaticum</name>
    <dbReference type="NCBI Taxonomy" id="57043"/>
    <lineage>
        <taxon>Bacteria</taxon>
        <taxon>Bacillati</taxon>
        <taxon>Actinomycetota</taxon>
        <taxon>Actinomycetes</taxon>
        <taxon>Micrococcales</taxon>
        <taxon>Microbacteriaceae</taxon>
        <taxon>Microbacterium</taxon>
    </lineage>
</organism>
<feature type="region of interest" description="Disordered" evidence="4">
    <location>
        <begin position="40"/>
        <end position="61"/>
    </location>
</feature>
<dbReference type="Gene3D" id="1.10.10.2830">
    <property type="match status" value="1"/>
</dbReference>
<dbReference type="SUPFAM" id="SSF109709">
    <property type="entry name" value="KorB DNA-binding domain-like"/>
    <property type="match status" value="1"/>
</dbReference>
<dbReference type="Gene3D" id="3.90.1530.30">
    <property type="match status" value="1"/>
</dbReference>
<dbReference type="InterPro" id="IPR036086">
    <property type="entry name" value="ParB/Sulfiredoxin_sf"/>
</dbReference>
<name>A0A1R4KR92_9MICO</name>